<dbReference type="GO" id="GO:0003678">
    <property type="term" value="F:DNA helicase activity"/>
    <property type="evidence" value="ECO:0007669"/>
    <property type="project" value="UniProtKB-EC"/>
</dbReference>
<dbReference type="GO" id="GO:0003690">
    <property type="term" value="F:double-stranded DNA binding"/>
    <property type="evidence" value="ECO:0007669"/>
    <property type="project" value="TreeGrafter"/>
</dbReference>
<dbReference type="GO" id="GO:0043564">
    <property type="term" value="C:Ku70:Ku80 complex"/>
    <property type="evidence" value="ECO:0007669"/>
    <property type="project" value="InterPro"/>
</dbReference>
<dbReference type="EMBL" id="BQKY01000008">
    <property type="protein sequence ID" value="GJN91425.1"/>
    <property type="molecule type" value="Genomic_DNA"/>
</dbReference>
<feature type="compositionally biased region" description="Basic residues" evidence="18">
    <location>
        <begin position="691"/>
        <end position="700"/>
    </location>
</feature>
<evidence type="ECO:0000256" key="1">
    <source>
        <dbReference type="ARBA" id="ARBA00004123"/>
    </source>
</evidence>
<dbReference type="GO" id="GO:0000723">
    <property type="term" value="P:telomere maintenance"/>
    <property type="evidence" value="ECO:0007669"/>
    <property type="project" value="InterPro"/>
</dbReference>
<dbReference type="Pfam" id="PF03731">
    <property type="entry name" value="Ku_N"/>
    <property type="match status" value="1"/>
</dbReference>
<evidence type="ECO:0000256" key="8">
    <source>
        <dbReference type="ARBA" id="ARBA00022763"/>
    </source>
</evidence>
<dbReference type="InterPro" id="IPR027388">
    <property type="entry name" value="Ku70_bridge/pillars_dom_sf"/>
</dbReference>
<keyword evidence="21" id="KW-1185">Reference proteome</keyword>
<feature type="region of interest" description="Disordered" evidence="18">
    <location>
        <begin position="673"/>
        <end position="744"/>
    </location>
</feature>
<dbReference type="GO" id="GO:0006310">
    <property type="term" value="P:DNA recombination"/>
    <property type="evidence" value="ECO:0007669"/>
    <property type="project" value="UniProtKB-KW"/>
</dbReference>
<dbReference type="AlphaFoldDB" id="A0AAV5GPH5"/>
<evidence type="ECO:0000256" key="6">
    <source>
        <dbReference type="ARBA" id="ARBA00022454"/>
    </source>
</evidence>
<dbReference type="Gene3D" id="3.40.50.410">
    <property type="entry name" value="von Willebrand factor, type A domain"/>
    <property type="match status" value="1"/>
</dbReference>
<keyword evidence="6" id="KW-0158">Chromosome</keyword>
<evidence type="ECO:0000256" key="11">
    <source>
        <dbReference type="ARBA" id="ARBA00022840"/>
    </source>
</evidence>
<dbReference type="GO" id="GO:0005524">
    <property type="term" value="F:ATP binding"/>
    <property type="evidence" value="ECO:0007669"/>
    <property type="project" value="UniProtKB-KW"/>
</dbReference>
<keyword evidence="14" id="KW-0233">DNA recombination</keyword>
<dbReference type="CDD" id="cd00788">
    <property type="entry name" value="KU70"/>
    <property type="match status" value="1"/>
</dbReference>
<dbReference type="Gene3D" id="1.10.720.30">
    <property type="entry name" value="SAP domain"/>
    <property type="match status" value="1"/>
</dbReference>
<evidence type="ECO:0000256" key="15">
    <source>
        <dbReference type="ARBA" id="ARBA00023204"/>
    </source>
</evidence>
<evidence type="ECO:0000256" key="17">
    <source>
        <dbReference type="ARBA" id="ARBA00031811"/>
    </source>
</evidence>
<dbReference type="Proteomes" id="UP001342314">
    <property type="component" value="Unassembled WGS sequence"/>
</dbReference>
<dbReference type="InterPro" id="IPR005161">
    <property type="entry name" value="Ku_N"/>
</dbReference>
<dbReference type="InterPro" id="IPR016194">
    <property type="entry name" value="SPOC-like_C_dom_sf"/>
</dbReference>
<dbReference type="Gene3D" id="2.40.290.10">
    <property type="match status" value="1"/>
</dbReference>
<evidence type="ECO:0000256" key="9">
    <source>
        <dbReference type="ARBA" id="ARBA00022801"/>
    </source>
</evidence>
<comment type="caution">
    <text evidence="20">The sequence shown here is derived from an EMBL/GenBank/DDBJ whole genome shotgun (WGS) entry which is preliminary data.</text>
</comment>
<protein>
    <recommendedName>
        <fullName evidence="5">ATP-dependent DNA helicase II subunit 1</fullName>
        <ecNumber evidence="4">3.6.4.12</ecNumber>
    </recommendedName>
    <alternativeName>
        <fullName evidence="17">ATP-dependent DNA helicase II subunit Ku70</fullName>
    </alternativeName>
</protein>
<proteinExistence type="inferred from homology"/>
<dbReference type="FunFam" id="2.40.290.10:FF:000001">
    <property type="entry name" value="X-ray repair cross complementing 6"/>
    <property type="match status" value="1"/>
</dbReference>
<evidence type="ECO:0000256" key="10">
    <source>
        <dbReference type="ARBA" id="ARBA00022806"/>
    </source>
</evidence>
<evidence type="ECO:0000256" key="16">
    <source>
        <dbReference type="ARBA" id="ARBA00023242"/>
    </source>
</evidence>
<keyword evidence="16" id="KW-0539">Nucleus</keyword>
<dbReference type="NCBIfam" id="TIGR00578">
    <property type="entry name" value="ku70"/>
    <property type="match status" value="1"/>
</dbReference>
<dbReference type="SUPFAM" id="SSF68906">
    <property type="entry name" value="SAP domain"/>
    <property type="match status" value="1"/>
</dbReference>
<keyword evidence="9" id="KW-0378">Hydrolase</keyword>
<dbReference type="SUPFAM" id="SSF53300">
    <property type="entry name" value="vWA-like"/>
    <property type="match status" value="1"/>
</dbReference>
<evidence type="ECO:0000313" key="20">
    <source>
        <dbReference type="EMBL" id="GJN91425.1"/>
    </source>
</evidence>
<dbReference type="InterPro" id="IPR006164">
    <property type="entry name" value="DNA_bd_Ku70/Ku80"/>
</dbReference>
<keyword evidence="13" id="KW-0238">DNA-binding</keyword>
<dbReference type="InterPro" id="IPR005160">
    <property type="entry name" value="Ku_C"/>
</dbReference>
<keyword evidence="12" id="KW-0779">Telomere</keyword>
<gene>
    <name evidence="20" type="ORF">Rhopal_004446-T1</name>
</gene>
<evidence type="ECO:0000256" key="5">
    <source>
        <dbReference type="ARBA" id="ARBA00021796"/>
    </source>
</evidence>
<keyword evidence="7" id="KW-0547">Nucleotide-binding</keyword>
<feature type="compositionally biased region" description="Acidic residues" evidence="18">
    <location>
        <begin position="705"/>
        <end position="722"/>
    </location>
</feature>
<dbReference type="EC" id="3.6.4.12" evidence="4"/>
<evidence type="ECO:0000259" key="19">
    <source>
        <dbReference type="PROSITE" id="PS50800"/>
    </source>
</evidence>
<dbReference type="InterPro" id="IPR003034">
    <property type="entry name" value="SAP_dom"/>
</dbReference>
<dbReference type="PANTHER" id="PTHR12604:SF2">
    <property type="entry name" value="X-RAY REPAIR CROSS-COMPLEMENTING PROTEIN 6"/>
    <property type="match status" value="1"/>
</dbReference>
<comment type="subcellular location">
    <subcellularLocation>
        <location evidence="2">Chromosome</location>
        <location evidence="2">Telomere</location>
    </subcellularLocation>
    <subcellularLocation>
        <location evidence="1">Nucleus</location>
    </subcellularLocation>
</comment>
<keyword evidence="11" id="KW-0067">ATP-binding</keyword>
<evidence type="ECO:0000256" key="14">
    <source>
        <dbReference type="ARBA" id="ARBA00023172"/>
    </source>
</evidence>
<organism evidence="20 21">
    <name type="scientific">Rhodotorula paludigena</name>
    <dbReference type="NCBI Taxonomy" id="86838"/>
    <lineage>
        <taxon>Eukaryota</taxon>
        <taxon>Fungi</taxon>
        <taxon>Dikarya</taxon>
        <taxon>Basidiomycota</taxon>
        <taxon>Pucciniomycotina</taxon>
        <taxon>Microbotryomycetes</taxon>
        <taxon>Sporidiobolales</taxon>
        <taxon>Sporidiobolaceae</taxon>
        <taxon>Rhodotorula</taxon>
    </lineage>
</organism>
<accession>A0AAV5GPH5</accession>
<name>A0AAV5GPH5_9BASI</name>
<dbReference type="Pfam" id="PF02037">
    <property type="entry name" value="SAP"/>
    <property type="match status" value="1"/>
</dbReference>
<keyword evidence="10" id="KW-0347">Helicase</keyword>
<keyword evidence="15" id="KW-0234">DNA repair</keyword>
<evidence type="ECO:0000256" key="7">
    <source>
        <dbReference type="ARBA" id="ARBA00022741"/>
    </source>
</evidence>
<dbReference type="Pfam" id="PF03730">
    <property type="entry name" value="Ku_C"/>
    <property type="match status" value="1"/>
</dbReference>
<evidence type="ECO:0000256" key="12">
    <source>
        <dbReference type="ARBA" id="ARBA00022895"/>
    </source>
</evidence>
<reference evidence="20 21" key="1">
    <citation type="submission" date="2021-12" db="EMBL/GenBank/DDBJ databases">
        <title>High titer production of polyol ester of fatty acids by Rhodotorula paludigena BS15 towards product separation-free biomass refinery.</title>
        <authorList>
            <person name="Mano J."/>
            <person name="Ono H."/>
            <person name="Tanaka T."/>
            <person name="Naito K."/>
            <person name="Sushida H."/>
            <person name="Ike M."/>
            <person name="Tokuyasu K."/>
            <person name="Kitaoka M."/>
        </authorList>
    </citation>
    <scope>NUCLEOTIDE SEQUENCE [LARGE SCALE GENOMIC DNA]</scope>
    <source>
        <strain evidence="20 21">BS15</strain>
    </source>
</reference>
<evidence type="ECO:0000256" key="18">
    <source>
        <dbReference type="SAM" id="MobiDB-lite"/>
    </source>
</evidence>
<comment type="similarity">
    <text evidence="3">Belongs to the ku70 family.</text>
</comment>
<evidence type="ECO:0000256" key="4">
    <source>
        <dbReference type="ARBA" id="ARBA00012551"/>
    </source>
</evidence>
<dbReference type="GO" id="GO:0003684">
    <property type="term" value="F:damaged DNA binding"/>
    <property type="evidence" value="ECO:0007669"/>
    <property type="project" value="InterPro"/>
</dbReference>
<evidence type="ECO:0000313" key="21">
    <source>
        <dbReference type="Proteomes" id="UP001342314"/>
    </source>
</evidence>
<dbReference type="InterPro" id="IPR036361">
    <property type="entry name" value="SAP_dom_sf"/>
</dbReference>
<feature type="region of interest" description="Disordered" evidence="18">
    <location>
        <begin position="598"/>
        <end position="629"/>
    </location>
</feature>
<dbReference type="GO" id="GO:0042162">
    <property type="term" value="F:telomeric DNA binding"/>
    <property type="evidence" value="ECO:0007669"/>
    <property type="project" value="InterPro"/>
</dbReference>
<evidence type="ECO:0000256" key="3">
    <source>
        <dbReference type="ARBA" id="ARBA00005240"/>
    </source>
</evidence>
<sequence>MGAFGDSDDEDDVADEHRYQKESILWCIEATESMLAPTLDSSAPPPLADPTPTSSARPPPTQATHGSSVGWKGKPAKSKMEECLRCAYAMMKRKVISSPKDYVGILIWNTAKEAKLTTDSLYPDCYVVQEVQPITAENIRKLKDLLEKAEDDPDFLPNLFGINRGQNVLGSALSSANSMFRARSPTAQNRIYLVTDNDDPFEGDERLHTVIKKKATDLTEMGYEIEPFFVPPSLGAGFDLYKFYGDILAGDEDDEGEPSNWPVVNEDLGMALESMVASMRTKEAMKRVAFKIPFVLGKDLSIGIVGYNMVGEEKRRLPTKVDLSTQGGDEVITKTVYKDEDTGEILDAKKEIKKYFQVGRTDYETGTKAAKIFFDDQEIRKVKTLGRPPSLKLLGFKPRKGHLKFWETIKHAHFIYPDEERYSGSTRAFASLLKSMVKKDVVGFASFIARTISKPQVVLLLPQAEKLNSAGVQVEPPGIHLCQLPFADDIRELGVEPGVSVIRKADPDASDDEEGPEQPEVDLAKKMMKYYSKPYNPDKFPNPALNYFYETLAAAALKEDLPEPEDQTIPLYEVIEQRVGKYIRQLRELVPQDEIDPTRVTTSKKTRVVKKEDGGASGSGEAPDLSDFVESVREHGAKLKVADLKAGLKAMGERTSGRKDELMERVMDYLRSHGLWSDEGDGEDDADGKARKGGKKKSKAKKEVDDDEDDLMLGPDDDDYEEKDAKPKTKKRRVVVPDDDEDDD</sequence>
<dbReference type="GO" id="GO:0000781">
    <property type="term" value="C:chromosome, telomeric region"/>
    <property type="evidence" value="ECO:0007669"/>
    <property type="project" value="UniProtKB-SubCell"/>
</dbReference>
<feature type="domain" description="SAP" evidence="19">
    <location>
        <begin position="636"/>
        <end position="670"/>
    </location>
</feature>
<dbReference type="Gene3D" id="1.10.1600.10">
    <property type="match status" value="1"/>
</dbReference>
<dbReference type="PANTHER" id="PTHR12604">
    <property type="entry name" value="KU AUTOANTIGEN DNA HELICASE"/>
    <property type="match status" value="1"/>
</dbReference>
<evidence type="ECO:0000256" key="2">
    <source>
        <dbReference type="ARBA" id="ARBA00004574"/>
    </source>
</evidence>
<dbReference type="GO" id="GO:0006303">
    <property type="term" value="P:double-strand break repair via nonhomologous end joining"/>
    <property type="evidence" value="ECO:0007669"/>
    <property type="project" value="InterPro"/>
</dbReference>
<dbReference type="PIRSF" id="PIRSF003033">
    <property type="entry name" value="Ku70"/>
    <property type="match status" value="1"/>
</dbReference>
<dbReference type="GO" id="GO:0016787">
    <property type="term" value="F:hydrolase activity"/>
    <property type="evidence" value="ECO:0007669"/>
    <property type="project" value="UniProtKB-KW"/>
</dbReference>
<dbReference type="SUPFAM" id="SSF100939">
    <property type="entry name" value="SPOC domain-like"/>
    <property type="match status" value="1"/>
</dbReference>
<evidence type="ECO:0000256" key="13">
    <source>
        <dbReference type="ARBA" id="ARBA00023125"/>
    </source>
</evidence>
<dbReference type="InterPro" id="IPR006165">
    <property type="entry name" value="Ku70"/>
</dbReference>
<dbReference type="InterPro" id="IPR036465">
    <property type="entry name" value="vWFA_dom_sf"/>
</dbReference>
<dbReference type="Gene3D" id="4.10.970.10">
    <property type="entry name" value="Ku70, bridge and pillars"/>
    <property type="match status" value="1"/>
</dbReference>
<dbReference type="InterPro" id="IPR047087">
    <property type="entry name" value="KU70_core_dom"/>
</dbReference>
<dbReference type="SMART" id="SM00559">
    <property type="entry name" value="Ku78"/>
    <property type="match status" value="1"/>
</dbReference>
<keyword evidence="8" id="KW-0227">DNA damage</keyword>
<dbReference type="PROSITE" id="PS50800">
    <property type="entry name" value="SAP"/>
    <property type="match status" value="1"/>
</dbReference>
<dbReference type="Pfam" id="PF02735">
    <property type="entry name" value="Ku"/>
    <property type="match status" value="1"/>
</dbReference>
<feature type="region of interest" description="Disordered" evidence="18">
    <location>
        <begin position="37"/>
        <end position="74"/>
    </location>
</feature>
<dbReference type="SMART" id="SM00513">
    <property type="entry name" value="SAP"/>
    <property type="match status" value="1"/>
</dbReference>